<dbReference type="InterPro" id="IPR025476">
    <property type="entry name" value="Helitron_helicase-like"/>
</dbReference>
<dbReference type="Pfam" id="PF14214">
    <property type="entry name" value="Helitron_like_N"/>
    <property type="match status" value="1"/>
</dbReference>
<evidence type="ECO:0000313" key="2">
    <source>
        <dbReference type="EMBL" id="EFX64767.1"/>
    </source>
</evidence>
<proteinExistence type="predicted"/>
<dbReference type="EMBL" id="GL732793">
    <property type="protein sequence ID" value="EFX64767.1"/>
    <property type="molecule type" value="Genomic_DNA"/>
</dbReference>
<dbReference type="HOGENOM" id="CLU_119215_0_0_1"/>
<feature type="domain" description="Helitron helicase-like" evidence="1">
    <location>
        <begin position="3"/>
        <end position="91"/>
    </location>
</feature>
<gene>
    <name evidence="2" type="ORF">DAPPUDRAFT_265819</name>
</gene>
<keyword evidence="3" id="KW-1185">Reference proteome</keyword>
<protein>
    <recommendedName>
        <fullName evidence="1">Helitron helicase-like domain-containing protein</fullName>
    </recommendedName>
</protein>
<organism evidence="2 3">
    <name type="scientific">Daphnia pulex</name>
    <name type="common">Water flea</name>
    <dbReference type="NCBI Taxonomy" id="6669"/>
    <lineage>
        <taxon>Eukaryota</taxon>
        <taxon>Metazoa</taxon>
        <taxon>Ecdysozoa</taxon>
        <taxon>Arthropoda</taxon>
        <taxon>Crustacea</taxon>
        <taxon>Branchiopoda</taxon>
        <taxon>Diplostraca</taxon>
        <taxon>Cladocera</taxon>
        <taxon>Anomopoda</taxon>
        <taxon>Daphniidae</taxon>
        <taxon>Daphnia</taxon>
    </lineage>
</organism>
<dbReference type="PhylomeDB" id="E9HU15"/>
<evidence type="ECO:0000313" key="3">
    <source>
        <dbReference type="Proteomes" id="UP000000305"/>
    </source>
</evidence>
<sequence>MQQKGLGTAFFTVSFADNHSYDLHRLMPNGSAEPKLRYQSTNANLHLADWYFSEKLRLFMKHFFGGCLDLEWMWYRFEWQSRTAIHAHGVVKLKNDPGIADLVIKVYAGRLMAQKLADPQYTANLSEQDVLEKRDLVGAGILVAGNFQIEVIFCKPAVVT</sequence>
<reference evidence="2 3" key="1">
    <citation type="journal article" date="2011" name="Science">
        <title>The ecoresponsive genome of Daphnia pulex.</title>
        <authorList>
            <person name="Colbourne J.K."/>
            <person name="Pfrender M.E."/>
            <person name="Gilbert D."/>
            <person name="Thomas W.K."/>
            <person name="Tucker A."/>
            <person name="Oakley T.H."/>
            <person name="Tokishita S."/>
            <person name="Aerts A."/>
            <person name="Arnold G.J."/>
            <person name="Basu M.K."/>
            <person name="Bauer D.J."/>
            <person name="Caceres C.E."/>
            <person name="Carmel L."/>
            <person name="Casola C."/>
            <person name="Choi J.H."/>
            <person name="Detter J.C."/>
            <person name="Dong Q."/>
            <person name="Dusheyko S."/>
            <person name="Eads B.D."/>
            <person name="Frohlich T."/>
            <person name="Geiler-Samerotte K.A."/>
            <person name="Gerlach D."/>
            <person name="Hatcher P."/>
            <person name="Jogdeo S."/>
            <person name="Krijgsveld J."/>
            <person name="Kriventseva E.V."/>
            <person name="Kultz D."/>
            <person name="Laforsch C."/>
            <person name="Lindquist E."/>
            <person name="Lopez J."/>
            <person name="Manak J.R."/>
            <person name="Muller J."/>
            <person name="Pangilinan J."/>
            <person name="Patwardhan R.P."/>
            <person name="Pitluck S."/>
            <person name="Pritham E.J."/>
            <person name="Rechtsteiner A."/>
            <person name="Rho M."/>
            <person name="Rogozin I.B."/>
            <person name="Sakarya O."/>
            <person name="Salamov A."/>
            <person name="Schaack S."/>
            <person name="Shapiro H."/>
            <person name="Shiga Y."/>
            <person name="Skalitzky C."/>
            <person name="Smith Z."/>
            <person name="Souvorov A."/>
            <person name="Sung W."/>
            <person name="Tang Z."/>
            <person name="Tsuchiya D."/>
            <person name="Tu H."/>
            <person name="Vos H."/>
            <person name="Wang M."/>
            <person name="Wolf Y.I."/>
            <person name="Yamagata H."/>
            <person name="Yamada T."/>
            <person name="Ye Y."/>
            <person name="Shaw J.R."/>
            <person name="Andrews J."/>
            <person name="Crease T.J."/>
            <person name="Tang H."/>
            <person name="Lucas S.M."/>
            <person name="Robertson H.M."/>
            <person name="Bork P."/>
            <person name="Koonin E.V."/>
            <person name="Zdobnov E.M."/>
            <person name="Grigoriev I.V."/>
            <person name="Lynch M."/>
            <person name="Boore J.L."/>
        </authorList>
    </citation>
    <scope>NUCLEOTIDE SEQUENCE [LARGE SCALE GENOMIC DNA]</scope>
</reference>
<dbReference type="InParanoid" id="E9HU15"/>
<evidence type="ECO:0000259" key="1">
    <source>
        <dbReference type="Pfam" id="PF14214"/>
    </source>
</evidence>
<dbReference type="OrthoDB" id="8196283at2759"/>
<accession>E9HU15</accession>
<dbReference type="Proteomes" id="UP000000305">
    <property type="component" value="Unassembled WGS sequence"/>
</dbReference>
<dbReference type="AlphaFoldDB" id="E9HU15"/>
<name>E9HU15_DAPPU</name>
<dbReference type="KEGG" id="dpx:DAPPUDRAFT_265819"/>